<dbReference type="InterPro" id="IPR002912">
    <property type="entry name" value="ACT_dom"/>
</dbReference>
<dbReference type="OrthoDB" id="9758038at2"/>
<comment type="domain">
    <text evidence="7">Has four distinct domains: an N-terminal nucleotidyltransferase (NT) domain responsible for UTase activity, a central HD domain that encodes UR activity, and two C-terminal ACT domains that seem to have a role in glutamine sensing.</text>
</comment>
<keyword evidence="5 7" id="KW-0460">Magnesium</keyword>
<comment type="similarity">
    <text evidence="7">Belongs to the GlnD family.</text>
</comment>
<evidence type="ECO:0000256" key="6">
    <source>
        <dbReference type="ARBA" id="ARBA00023268"/>
    </source>
</evidence>
<evidence type="ECO:0000313" key="12">
    <source>
        <dbReference type="Proteomes" id="UP000215450"/>
    </source>
</evidence>
<dbReference type="Proteomes" id="UP000215450">
    <property type="component" value="Unassembled WGS sequence"/>
</dbReference>
<dbReference type="RefSeq" id="WP_095063407.1">
    <property type="nucleotide sequence ID" value="NZ_FXUV02000065.1"/>
</dbReference>
<dbReference type="SUPFAM" id="SSF109604">
    <property type="entry name" value="HD-domain/PDEase-like"/>
    <property type="match status" value="1"/>
</dbReference>
<dbReference type="PROSITE" id="PS51831">
    <property type="entry name" value="HD"/>
    <property type="match status" value="1"/>
</dbReference>
<dbReference type="InterPro" id="IPR010043">
    <property type="entry name" value="UTase/UR"/>
</dbReference>
<comment type="catalytic activity">
    <reaction evidence="7">
        <text>[protein-PII]-L-tyrosine + UTP = [protein-PII]-uridylyl-L-tyrosine + diphosphate</text>
        <dbReference type="Rhea" id="RHEA:13673"/>
        <dbReference type="Rhea" id="RHEA-COMP:12147"/>
        <dbReference type="Rhea" id="RHEA-COMP:12148"/>
        <dbReference type="ChEBI" id="CHEBI:33019"/>
        <dbReference type="ChEBI" id="CHEBI:46398"/>
        <dbReference type="ChEBI" id="CHEBI:46858"/>
        <dbReference type="ChEBI" id="CHEBI:90602"/>
        <dbReference type="EC" id="2.7.7.59"/>
    </reaction>
</comment>
<dbReference type="PANTHER" id="PTHR47320:SF1">
    <property type="entry name" value="BIFUNCTIONAL URIDYLYLTRANSFERASE_URIDYLYL-REMOVING ENZYME"/>
    <property type="match status" value="1"/>
</dbReference>
<dbReference type="HAMAP" id="MF_00277">
    <property type="entry name" value="PII_uridylyl_transf"/>
    <property type="match status" value="1"/>
</dbReference>
<reference evidence="11" key="2">
    <citation type="submission" date="2017-06" db="EMBL/GenBank/DDBJ databases">
        <authorList>
            <person name="Kim H.J."/>
            <person name="Triplett B.A."/>
        </authorList>
    </citation>
    <scope>NUCLEOTIDE SEQUENCE [LARGE SCALE GENOMIC DNA]</scope>
    <source>
        <strain evidence="11">Kingella_eburonensis</strain>
    </source>
</reference>
<dbReference type="Pfam" id="PF01966">
    <property type="entry name" value="HD"/>
    <property type="match status" value="1"/>
</dbReference>
<dbReference type="PANTHER" id="PTHR47320">
    <property type="entry name" value="BIFUNCTIONAL URIDYLYLTRANSFERASE/URIDYLYL-REMOVING ENZYME"/>
    <property type="match status" value="1"/>
</dbReference>
<comment type="catalytic activity">
    <reaction evidence="7">
        <text>[protein-PII]-uridylyl-L-tyrosine + H2O = [protein-PII]-L-tyrosine + UMP + H(+)</text>
        <dbReference type="Rhea" id="RHEA:48600"/>
        <dbReference type="Rhea" id="RHEA-COMP:12147"/>
        <dbReference type="Rhea" id="RHEA-COMP:12148"/>
        <dbReference type="ChEBI" id="CHEBI:15377"/>
        <dbReference type="ChEBI" id="CHEBI:15378"/>
        <dbReference type="ChEBI" id="CHEBI:46858"/>
        <dbReference type="ChEBI" id="CHEBI:57865"/>
        <dbReference type="ChEBI" id="CHEBI:90602"/>
    </reaction>
</comment>
<keyword evidence="1 7" id="KW-0808">Transferase</keyword>
<evidence type="ECO:0000256" key="4">
    <source>
        <dbReference type="ARBA" id="ARBA00022801"/>
    </source>
</evidence>
<dbReference type="SUPFAM" id="SSF81301">
    <property type="entry name" value="Nucleotidyltransferase"/>
    <property type="match status" value="1"/>
</dbReference>
<evidence type="ECO:0000256" key="5">
    <source>
        <dbReference type="ARBA" id="ARBA00022842"/>
    </source>
</evidence>
<comment type="activity regulation">
    <text evidence="7">Uridylyltransferase (UTase) activity is inhibited by glutamine, while glutamine activates uridylyl-removing (UR) activity.</text>
</comment>
<feature type="domain" description="ACT" evidence="8">
    <location>
        <begin position="759"/>
        <end position="826"/>
    </location>
</feature>
<gene>
    <name evidence="7 11" type="primary">glnD</name>
    <name evidence="11" type="ORF">KEBURONENSIS_00539</name>
    <name evidence="10" type="ORF">KEBURONENSIS_02066</name>
</gene>
<dbReference type="EC" id="2.7.7.59" evidence="7"/>
<comment type="function">
    <text evidence="7">Modifies, by uridylylation and deuridylylation, the PII regulatory proteins (GlnB and homologs), in response to the nitrogen status of the cell that GlnD senses through the glutamine level. Under low glutamine levels, catalyzes the conversion of the PII proteins and UTP to PII-UMP and PPi, while under higher glutamine levels, GlnD hydrolyzes PII-UMP to PII and UMP (deuridylylation). Thus, controls uridylylation state and activity of the PII proteins, and plays an important role in the regulation of nitrogen metabolism.</text>
</comment>
<dbReference type="Pfam" id="PF08335">
    <property type="entry name" value="GlnD_UR_UTase"/>
    <property type="match status" value="1"/>
</dbReference>
<keyword evidence="6 7" id="KW-0511">Multifunctional enzyme</keyword>
<proteinExistence type="inferred from homology"/>
<evidence type="ECO:0000256" key="3">
    <source>
        <dbReference type="ARBA" id="ARBA00022737"/>
    </source>
</evidence>
<dbReference type="InterPro" id="IPR006674">
    <property type="entry name" value="HD_domain"/>
</dbReference>
<dbReference type="SUPFAM" id="SSF81593">
    <property type="entry name" value="Nucleotidyltransferase substrate binding subunit/domain"/>
    <property type="match status" value="1"/>
</dbReference>
<keyword evidence="12" id="KW-1185">Reference proteome</keyword>
<dbReference type="CDD" id="cd05401">
    <property type="entry name" value="NT_GlnE_GlnD_like"/>
    <property type="match status" value="1"/>
</dbReference>
<protein>
    <recommendedName>
        <fullName evidence="7">Bifunctional uridylyltransferase/uridylyl-removing enzyme</fullName>
        <shortName evidence="7">UTase/UR</shortName>
    </recommendedName>
    <alternativeName>
        <fullName evidence="7">Bifunctional [protein-PII] modification enzyme</fullName>
    </alternativeName>
    <alternativeName>
        <fullName evidence="7">Bifunctional nitrogen sensor protein</fullName>
    </alternativeName>
    <domain>
        <recommendedName>
            <fullName evidence="7">[Protein-PII] uridylyltransferase</fullName>
            <shortName evidence="7">PII uridylyltransferase</shortName>
            <shortName evidence="7">UTase</shortName>
            <ecNumber evidence="7">2.7.7.59</ecNumber>
        </recommendedName>
    </domain>
    <domain>
        <recommendedName>
            <fullName evidence="7">[Protein-PII]-UMP uridylyl-removing enzyme</fullName>
            <shortName evidence="7">UR</shortName>
            <ecNumber evidence="7">3.1.4.-</ecNumber>
        </recommendedName>
    </domain>
</protein>
<evidence type="ECO:0000313" key="10">
    <source>
        <dbReference type="EMBL" id="SMQ13470.1"/>
    </source>
</evidence>
<dbReference type="SUPFAM" id="SSF55021">
    <property type="entry name" value="ACT-like"/>
    <property type="match status" value="2"/>
</dbReference>
<evidence type="ECO:0000256" key="7">
    <source>
        <dbReference type="HAMAP-Rule" id="MF_00277"/>
    </source>
</evidence>
<organism evidence="11 12">
    <name type="scientific">Kingella negevensis</name>
    <dbReference type="NCBI Taxonomy" id="1522312"/>
    <lineage>
        <taxon>Bacteria</taxon>
        <taxon>Pseudomonadati</taxon>
        <taxon>Pseudomonadota</taxon>
        <taxon>Betaproteobacteria</taxon>
        <taxon>Neisseriales</taxon>
        <taxon>Neisseriaceae</taxon>
        <taxon>Kingella</taxon>
    </lineage>
</organism>
<dbReference type="GO" id="GO:0006808">
    <property type="term" value="P:regulation of nitrogen utilization"/>
    <property type="evidence" value="ECO:0007669"/>
    <property type="project" value="UniProtKB-UniRule"/>
</dbReference>
<dbReference type="CDD" id="cd04899">
    <property type="entry name" value="ACT_ACR-UUR-like_2"/>
    <property type="match status" value="1"/>
</dbReference>
<sequence length="826" mass="94695">MNTQKQAIIAAYQTHRNPYQFFKQHTQILDQFLIQQWQTQFSGCDWCLLAMGGYGRGELYPHSDIDLALITPNELSETQQKQIAQFVQTLWDNQLTPALQSGSLKQFIQAANEDLSVNTALLEARFLAGDATFAEHALNTFRLQRDTVSFIDSKIQEMQTRHAKQPALTLEPNIKNGIGSLRDIHTIIWLARVQNLTPQIALRKRIITPTEAKLMRQSHQHLAQLRIDLHLAAGREEDRLIFDHQATLAQHSSTEQLMHRFYRTVKTIMQLNSILIPMLKERVYSTYPRIVHNINEHYFQIGNKIAAHDLRLFQTQPEHIFQIINICQSRSDINGIAPKTLRAWWAASQNIDQSFYQNPHNRAQFISFFHAGHGLTHTLRFLNLYGILARYLPNWHKIVGLLQHDLFHIYPVDDHILMVLSNLRRLAMEQHSHEQPALSTLMHSFPKPHVLYLAALFHDIAKGRNGDHAKLGIADAQQFAQDHSLPENETQLLTWLVSEHLLMSQTAQKEDINDPEVIERFSRKVQTQEQLTALYLLTVADMRGTNPKIWNSWKAQLLETLFQAASAQLSGCQPQNDITARYRQAQETLTQQGYAPKAIRRLSNALGAAYFSRHNPSTIAQQLPQIAADPERPIASIVPTEDSSQNWRITVYMPNRDRLFTRLCRLFSRHRLNIVAARAFVTAHDFILDNFIVTQPENSDPAECQRIQAQLQHELNEFVNGNIPQFAPTPAKPSRRARLLPIAPRVHIHQDDEQLTRYTIDIVAANRPYLLADLTEVFAKHHISLHYAKIATLDERAEDSFLVQSSELSQTTKELAVKQDLLAAIG</sequence>
<evidence type="ECO:0000259" key="9">
    <source>
        <dbReference type="PROSITE" id="PS51831"/>
    </source>
</evidence>
<comment type="cofactor">
    <cofactor evidence="7">
        <name>Mg(2+)</name>
        <dbReference type="ChEBI" id="CHEBI:18420"/>
    </cofactor>
</comment>
<feature type="region of interest" description="Uridylyltransferase" evidence="7">
    <location>
        <begin position="1"/>
        <end position="293"/>
    </location>
</feature>
<dbReference type="EMBL" id="FXUV01000068">
    <property type="protein sequence ID" value="SMQ13470.1"/>
    <property type="molecule type" value="Genomic_DNA"/>
</dbReference>
<dbReference type="InterPro" id="IPR045865">
    <property type="entry name" value="ACT-like_dom_sf"/>
</dbReference>
<dbReference type="PROSITE" id="PS51671">
    <property type="entry name" value="ACT"/>
    <property type="match status" value="2"/>
</dbReference>
<dbReference type="Gene3D" id="3.30.70.260">
    <property type="match status" value="1"/>
</dbReference>
<keyword evidence="2 7" id="KW-0548">Nucleotidyltransferase</keyword>
<dbReference type="PIRSF" id="PIRSF006288">
    <property type="entry name" value="PII_uridyltransf"/>
    <property type="match status" value="1"/>
</dbReference>
<feature type="domain" description="HD" evidence="9">
    <location>
        <begin position="412"/>
        <end position="534"/>
    </location>
</feature>
<dbReference type="STRING" id="1522312.GCA_900177895_01323"/>
<dbReference type="SMART" id="SM00471">
    <property type="entry name" value="HDc"/>
    <property type="match status" value="1"/>
</dbReference>
<keyword evidence="3" id="KW-0677">Repeat</keyword>
<dbReference type="InterPro" id="IPR013546">
    <property type="entry name" value="PII_UdlTrfase/GS_AdlTrfase"/>
</dbReference>
<evidence type="ECO:0000256" key="2">
    <source>
        <dbReference type="ARBA" id="ARBA00022695"/>
    </source>
</evidence>
<dbReference type="AlphaFoldDB" id="A0A238TGM2"/>
<dbReference type="InterPro" id="IPR043519">
    <property type="entry name" value="NT_sf"/>
</dbReference>
<dbReference type="NCBIfam" id="TIGR01693">
    <property type="entry name" value="UTase_glnD"/>
    <property type="match status" value="1"/>
</dbReference>
<dbReference type="InterPro" id="IPR003607">
    <property type="entry name" value="HD/PDEase_dom"/>
</dbReference>
<dbReference type="Pfam" id="PF03445">
    <property type="entry name" value="DUF294"/>
    <property type="match status" value="1"/>
</dbReference>
<dbReference type="InterPro" id="IPR005105">
    <property type="entry name" value="GlnD_Uridyltrans_N"/>
</dbReference>
<dbReference type="CDD" id="cd00077">
    <property type="entry name" value="HDc"/>
    <property type="match status" value="1"/>
</dbReference>
<evidence type="ECO:0000313" key="11">
    <source>
        <dbReference type="EMBL" id="SNB82506.1"/>
    </source>
</evidence>
<reference evidence="12" key="3">
    <citation type="submission" date="2017-06" db="EMBL/GenBank/DDBJ databases">
        <authorList>
            <person name="Laurent S."/>
        </authorList>
    </citation>
    <scope>NUCLEOTIDE SEQUENCE [LARGE SCALE GENOMIC DNA]</scope>
</reference>
<dbReference type="EMBL" id="FXUV02000065">
    <property type="protein sequence ID" value="SNB82506.1"/>
    <property type="molecule type" value="Genomic_DNA"/>
</dbReference>
<dbReference type="EC" id="3.1.4.-" evidence="7"/>
<dbReference type="Gene3D" id="1.10.3210.10">
    <property type="entry name" value="Hypothetical protein af1432"/>
    <property type="match status" value="1"/>
</dbReference>
<dbReference type="GO" id="GO:0008773">
    <property type="term" value="F:[protein-PII] uridylyltransferase activity"/>
    <property type="evidence" value="ECO:0007669"/>
    <property type="project" value="UniProtKB-UniRule"/>
</dbReference>
<accession>A0A238TGM2</accession>
<evidence type="ECO:0000259" key="8">
    <source>
        <dbReference type="PROSITE" id="PS51671"/>
    </source>
</evidence>
<keyword evidence="4 7" id="KW-0378">Hydrolase</keyword>
<dbReference type="Gene3D" id="3.30.460.10">
    <property type="entry name" value="Beta Polymerase, domain 2"/>
    <property type="match status" value="1"/>
</dbReference>
<dbReference type="CDD" id="cd04900">
    <property type="entry name" value="ACT_UUR-like_1"/>
    <property type="match status" value="1"/>
</dbReference>
<reference evidence="10" key="1">
    <citation type="submission" date="2017-05" db="EMBL/GenBank/DDBJ databases">
        <authorList>
            <person name="Song R."/>
            <person name="Chenine A.L."/>
            <person name="Ruprecht R.M."/>
        </authorList>
    </citation>
    <scope>NUCLEOTIDE SEQUENCE</scope>
    <source>
        <strain evidence="10">Kingella_eburonensis</strain>
    </source>
</reference>
<name>A0A238TGM2_9NEIS</name>
<feature type="domain" description="ACT" evidence="8">
    <location>
        <begin position="648"/>
        <end position="725"/>
    </location>
</feature>
<dbReference type="GO" id="GO:0008081">
    <property type="term" value="F:phosphoric diester hydrolase activity"/>
    <property type="evidence" value="ECO:0007669"/>
    <property type="project" value="UniProtKB-UniRule"/>
</dbReference>
<evidence type="ECO:0000256" key="1">
    <source>
        <dbReference type="ARBA" id="ARBA00022679"/>
    </source>
</evidence>
<comment type="caution">
    <text evidence="7">Lacks conserved residue(s) required for the propagation of feature annotation.</text>
</comment>